<dbReference type="AlphaFoldDB" id="A0A7W5FWW8"/>
<feature type="compositionally biased region" description="Polar residues" evidence="1">
    <location>
        <begin position="20"/>
        <end position="30"/>
    </location>
</feature>
<feature type="compositionally biased region" description="Basic and acidic residues" evidence="1">
    <location>
        <begin position="1"/>
        <end position="19"/>
    </location>
</feature>
<evidence type="ECO:0000313" key="2">
    <source>
        <dbReference type="EMBL" id="MBB3122242.1"/>
    </source>
</evidence>
<reference evidence="2 3" key="1">
    <citation type="submission" date="2020-08" db="EMBL/GenBank/DDBJ databases">
        <title>Genomic Encyclopedia of Type Strains, Phase III (KMG-III): the genomes of soil and plant-associated and newly described type strains.</title>
        <authorList>
            <person name="Whitman W."/>
        </authorList>
    </citation>
    <scope>NUCLEOTIDE SEQUENCE [LARGE SCALE GENOMIC DNA]</scope>
    <source>
        <strain evidence="2 3">CECT 8897</strain>
    </source>
</reference>
<accession>A0A7W5FWW8</accession>
<keyword evidence="3" id="KW-1185">Reference proteome</keyword>
<sequence length="64" mass="6868">MNSNRKDSSKGSEKPEKGASRQSADQASRTASRDLADERASRKSEGNKQSGSTGNANKASQRNR</sequence>
<feature type="compositionally biased region" description="Polar residues" evidence="1">
    <location>
        <begin position="47"/>
        <end position="64"/>
    </location>
</feature>
<feature type="region of interest" description="Disordered" evidence="1">
    <location>
        <begin position="1"/>
        <end position="64"/>
    </location>
</feature>
<dbReference type="RefSeq" id="WP_183443911.1">
    <property type="nucleotide sequence ID" value="NZ_JACHXD010000026.1"/>
</dbReference>
<gene>
    <name evidence="2" type="ORF">FHS03_005339</name>
</gene>
<dbReference type="EMBL" id="JACHXD010000026">
    <property type="protein sequence ID" value="MBB3122242.1"/>
    <property type="molecule type" value="Genomic_DNA"/>
</dbReference>
<evidence type="ECO:0000313" key="3">
    <source>
        <dbReference type="Proteomes" id="UP000541535"/>
    </source>
</evidence>
<comment type="caution">
    <text evidence="2">The sequence shown here is derived from an EMBL/GenBank/DDBJ whole genome shotgun (WGS) entry which is preliminary data.</text>
</comment>
<dbReference type="Proteomes" id="UP000541535">
    <property type="component" value="Unassembled WGS sequence"/>
</dbReference>
<protein>
    <submittedName>
        <fullName evidence="2">Uncharacterized protein</fullName>
    </submittedName>
</protein>
<name>A0A7W5FWW8_9BURK</name>
<evidence type="ECO:0000256" key="1">
    <source>
        <dbReference type="SAM" id="MobiDB-lite"/>
    </source>
</evidence>
<feature type="compositionally biased region" description="Basic and acidic residues" evidence="1">
    <location>
        <begin position="31"/>
        <end position="46"/>
    </location>
</feature>
<proteinExistence type="predicted"/>
<organism evidence="2 3">
    <name type="scientific">Pseudoduganella violacea</name>
    <dbReference type="NCBI Taxonomy" id="1715466"/>
    <lineage>
        <taxon>Bacteria</taxon>
        <taxon>Pseudomonadati</taxon>
        <taxon>Pseudomonadota</taxon>
        <taxon>Betaproteobacteria</taxon>
        <taxon>Burkholderiales</taxon>
        <taxon>Oxalobacteraceae</taxon>
        <taxon>Telluria group</taxon>
        <taxon>Pseudoduganella</taxon>
    </lineage>
</organism>